<proteinExistence type="inferred from homology"/>
<dbReference type="SUPFAM" id="SSF56935">
    <property type="entry name" value="Porins"/>
    <property type="match status" value="1"/>
</dbReference>
<feature type="domain" description="TonB-dependent receptor plug" evidence="7">
    <location>
        <begin position="140"/>
        <end position="240"/>
    </location>
</feature>
<keyword evidence="8" id="KW-0675">Receptor</keyword>
<evidence type="ECO:0000256" key="5">
    <source>
        <dbReference type="SAM" id="SignalP"/>
    </source>
</evidence>
<dbReference type="AlphaFoldDB" id="A0A7V2B2L2"/>
<comment type="similarity">
    <text evidence="4">Belongs to the TonB-dependent receptor family.</text>
</comment>
<feature type="domain" description="TonB-dependent receptor-like beta-barrel" evidence="6">
    <location>
        <begin position="415"/>
        <end position="963"/>
    </location>
</feature>
<keyword evidence="5" id="KW-0732">Signal</keyword>
<organism evidence="8">
    <name type="scientific">Rhodothermus marinus</name>
    <name type="common">Rhodothermus obamensis</name>
    <dbReference type="NCBI Taxonomy" id="29549"/>
    <lineage>
        <taxon>Bacteria</taxon>
        <taxon>Pseudomonadati</taxon>
        <taxon>Rhodothermota</taxon>
        <taxon>Rhodothermia</taxon>
        <taxon>Rhodothermales</taxon>
        <taxon>Rhodothermaceae</taxon>
        <taxon>Rhodothermus</taxon>
    </lineage>
</organism>
<dbReference type="InterPro" id="IPR036942">
    <property type="entry name" value="Beta-barrel_TonB_sf"/>
</dbReference>
<reference evidence="8" key="1">
    <citation type="journal article" date="2020" name="mSystems">
        <title>Genome- and Community-Level Interaction Insights into Carbon Utilization and Element Cycling Functions of Hydrothermarchaeota in Hydrothermal Sediment.</title>
        <authorList>
            <person name="Zhou Z."/>
            <person name="Liu Y."/>
            <person name="Xu W."/>
            <person name="Pan J."/>
            <person name="Luo Z.H."/>
            <person name="Li M."/>
        </authorList>
    </citation>
    <scope>NUCLEOTIDE SEQUENCE [LARGE SCALE GENOMIC DNA]</scope>
    <source>
        <strain evidence="8">SpSt-143</strain>
    </source>
</reference>
<dbReference type="Gene3D" id="2.170.130.10">
    <property type="entry name" value="TonB-dependent receptor, plug domain"/>
    <property type="match status" value="1"/>
</dbReference>
<dbReference type="InterPro" id="IPR000531">
    <property type="entry name" value="Beta-barrel_TonB"/>
</dbReference>
<feature type="chain" id="PRO_5031498441" evidence="5">
    <location>
        <begin position="31"/>
        <end position="1006"/>
    </location>
</feature>
<evidence type="ECO:0000259" key="7">
    <source>
        <dbReference type="Pfam" id="PF07715"/>
    </source>
</evidence>
<sequence length="1006" mass="113983">MKKIFWNRFRFGWWVLLLGLGGLVATEAYAQATLRGKVTDRDTGEPLPGANVVIQGTLRGAATDVDGNFLIPSVAPGQYTLVISYVGYERAEVPVTVAEGARTVEVNVQLVWVGIMGQEVVITAQVAGQLAAINEQFSSSVVKNVVSRDRILELPDNNAAESIGRLPGIVILRSGGEATNVAIRGLLPKYNTVTVNGVRLPDTDPSNRVVDLSLISSNILDGIEVRKAITPDMDADAVGGNIDLRLRSAPSGWMVDLLATGGYAGLQNYWGNYKFVGTASNRFFGDRLGVIATFNADHYNRSADKLGINWTADDINPQTNEREPRFDSFNLREETVFRGRTGGSVLLDYTIAGGRLLGNLFYNALKDDAFIRRYGPSVDNLQGSVEDYNTRTSILTSGLGIEQNLGAFRYDAQAFYTRSRRRAPENYVWEFWRDGTALGVGRAELFGLSPDSVWHLVRHDSTMQLTSIWVDQERLDEDQWGLQANLQKPFHWGWVSGYVKVGGKLRWLERAFDRERNGRQGLRYPSDNVERCLLQTLGPTWEERYAFADSVYGVPGLPIAVIQRSYGRQGQFLEGRYGLGPVADEHLLKELTRALQASPCQAEYQNNTIESLGRDYDGIERYQAAYVMAELKLGRYITLIPGIRYERDFSRYNGQRFREVTSGYNYAPPADLEPLRVERENIFWLPMIHLDVRPVSWMAVRLARTETISRPSYYQYAPITSINTWRSFIWAANAKLRPSHATNYDASLQFATSRFGLFGISVFYKRIDDLLIEVEYPAQLFRDVNGDTTVIGVPEGTNVPLAWLIGASPQLQTTINNEEPAKYWGYELEWQTNFSYLPGALKGLVLSFNYTRGFSETTYHYYRKLREYVPGSRPPRYIYSLIDTTRTGRMPGQAAHVLNVTLGYDYKGFSARLSYLYQSDIADYVNPRERLNDVFVGPYSRFDLSIRQKIRANLELYANLNNVNNRPDERYTGQDTLNPDYHFSRQYLSYRELYGYTVDVGFRYRF</sequence>
<accession>A0A7V2B2L2</accession>
<dbReference type="NCBIfam" id="TIGR01782">
    <property type="entry name" value="TonB-Xanth-Caul"/>
    <property type="match status" value="1"/>
</dbReference>
<dbReference type="Pfam" id="PF13715">
    <property type="entry name" value="CarbopepD_reg_2"/>
    <property type="match status" value="1"/>
</dbReference>
<dbReference type="GO" id="GO:0009279">
    <property type="term" value="C:cell outer membrane"/>
    <property type="evidence" value="ECO:0007669"/>
    <property type="project" value="UniProtKB-SubCell"/>
</dbReference>
<evidence type="ECO:0000313" key="8">
    <source>
        <dbReference type="EMBL" id="HER97159.1"/>
    </source>
</evidence>
<dbReference type="Gene3D" id="2.40.170.20">
    <property type="entry name" value="TonB-dependent receptor, beta-barrel domain"/>
    <property type="match status" value="1"/>
</dbReference>
<dbReference type="PANTHER" id="PTHR40980">
    <property type="entry name" value="PLUG DOMAIN-CONTAINING PROTEIN"/>
    <property type="match status" value="1"/>
</dbReference>
<dbReference type="EMBL" id="DSGB01000006">
    <property type="protein sequence ID" value="HER97159.1"/>
    <property type="molecule type" value="Genomic_DNA"/>
</dbReference>
<comment type="caution">
    <text evidence="8">The sequence shown here is derived from an EMBL/GenBank/DDBJ whole genome shotgun (WGS) entry which is preliminary data.</text>
</comment>
<feature type="signal peptide" evidence="5">
    <location>
        <begin position="1"/>
        <end position="30"/>
    </location>
</feature>
<name>A0A7V2B2L2_RHOMR</name>
<dbReference type="PANTHER" id="PTHR40980:SF4">
    <property type="entry name" value="TONB-DEPENDENT RECEPTOR-LIKE BETA-BARREL DOMAIN-CONTAINING PROTEIN"/>
    <property type="match status" value="1"/>
</dbReference>
<dbReference type="InterPro" id="IPR010104">
    <property type="entry name" value="TonB_rcpt_bac"/>
</dbReference>
<dbReference type="Gene3D" id="2.60.40.1120">
    <property type="entry name" value="Carboxypeptidase-like, regulatory domain"/>
    <property type="match status" value="1"/>
</dbReference>
<comment type="subcellular location">
    <subcellularLocation>
        <location evidence="1 4">Cell outer membrane</location>
    </subcellularLocation>
</comment>
<evidence type="ECO:0000256" key="3">
    <source>
        <dbReference type="ARBA" id="ARBA00023237"/>
    </source>
</evidence>
<evidence type="ECO:0000256" key="2">
    <source>
        <dbReference type="ARBA" id="ARBA00023136"/>
    </source>
</evidence>
<dbReference type="InterPro" id="IPR008969">
    <property type="entry name" value="CarboxyPept-like_regulatory"/>
</dbReference>
<dbReference type="InterPro" id="IPR012910">
    <property type="entry name" value="Plug_dom"/>
</dbReference>
<dbReference type="SUPFAM" id="SSF49464">
    <property type="entry name" value="Carboxypeptidase regulatory domain-like"/>
    <property type="match status" value="1"/>
</dbReference>
<protein>
    <submittedName>
        <fullName evidence="8">TonB-dependent receptor</fullName>
    </submittedName>
</protein>
<dbReference type="InterPro" id="IPR037066">
    <property type="entry name" value="Plug_dom_sf"/>
</dbReference>
<keyword evidence="3" id="KW-0998">Cell outer membrane</keyword>
<evidence type="ECO:0000256" key="4">
    <source>
        <dbReference type="RuleBase" id="RU003357"/>
    </source>
</evidence>
<keyword evidence="2 4" id="KW-0472">Membrane</keyword>
<evidence type="ECO:0000256" key="1">
    <source>
        <dbReference type="ARBA" id="ARBA00004442"/>
    </source>
</evidence>
<dbReference type="Pfam" id="PF07715">
    <property type="entry name" value="Plug"/>
    <property type="match status" value="1"/>
</dbReference>
<evidence type="ECO:0000259" key="6">
    <source>
        <dbReference type="Pfam" id="PF00593"/>
    </source>
</evidence>
<keyword evidence="4" id="KW-0798">TonB box</keyword>
<gene>
    <name evidence="8" type="ORF">ENO59_11765</name>
</gene>
<dbReference type="Pfam" id="PF00593">
    <property type="entry name" value="TonB_dep_Rec_b-barrel"/>
    <property type="match status" value="1"/>
</dbReference>